<evidence type="ECO:0000313" key="3">
    <source>
        <dbReference type="Proteomes" id="UP001054857"/>
    </source>
</evidence>
<name>A0AAD3E4B5_9CHLO</name>
<feature type="non-terminal residue" evidence="2">
    <location>
        <position position="254"/>
    </location>
</feature>
<dbReference type="Proteomes" id="UP001054857">
    <property type="component" value="Unassembled WGS sequence"/>
</dbReference>
<evidence type="ECO:0000313" key="2">
    <source>
        <dbReference type="EMBL" id="GFR51181.1"/>
    </source>
</evidence>
<proteinExistence type="predicted"/>
<accession>A0AAD3E4B5</accession>
<dbReference type="GO" id="GO:0005524">
    <property type="term" value="F:ATP binding"/>
    <property type="evidence" value="ECO:0007669"/>
    <property type="project" value="InterPro"/>
</dbReference>
<dbReference type="InterPro" id="IPR000719">
    <property type="entry name" value="Prot_kinase_dom"/>
</dbReference>
<dbReference type="PROSITE" id="PS50011">
    <property type="entry name" value="PROTEIN_KINASE_DOM"/>
    <property type="match status" value="1"/>
</dbReference>
<evidence type="ECO:0000259" key="1">
    <source>
        <dbReference type="PROSITE" id="PS50011"/>
    </source>
</evidence>
<dbReference type="EMBL" id="BMAR01000047">
    <property type="protein sequence ID" value="GFR51181.1"/>
    <property type="molecule type" value="Genomic_DNA"/>
</dbReference>
<comment type="caution">
    <text evidence="2">The sequence shown here is derived from an EMBL/GenBank/DDBJ whole genome shotgun (WGS) entry which is preliminary data.</text>
</comment>
<organism evidence="2 3">
    <name type="scientific">Astrephomene gubernaculifera</name>
    <dbReference type="NCBI Taxonomy" id="47775"/>
    <lineage>
        <taxon>Eukaryota</taxon>
        <taxon>Viridiplantae</taxon>
        <taxon>Chlorophyta</taxon>
        <taxon>core chlorophytes</taxon>
        <taxon>Chlorophyceae</taxon>
        <taxon>CS clade</taxon>
        <taxon>Chlamydomonadales</taxon>
        <taxon>Astrephomenaceae</taxon>
        <taxon>Astrephomene</taxon>
    </lineage>
</organism>
<dbReference type="InterPro" id="IPR008271">
    <property type="entry name" value="Ser/Thr_kinase_AS"/>
</dbReference>
<gene>
    <name evidence="2" type="ORF">Agub_g13456</name>
</gene>
<protein>
    <recommendedName>
        <fullName evidence="1">Protein kinase domain-containing protein</fullName>
    </recommendedName>
</protein>
<dbReference type="InterPro" id="IPR011009">
    <property type="entry name" value="Kinase-like_dom_sf"/>
</dbReference>
<dbReference type="Pfam" id="PF00069">
    <property type="entry name" value="Pkinase"/>
    <property type="match status" value="1"/>
</dbReference>
<dbReference type="PANTHER" id="PTHR44329:SF214">
    <property type="entry name" value="PROTEIN KINASE DOMAIN-CONTAINING PROTEIN"/>
    <property type="match status" value="1"/>
</dbReference>
<feature type="domain" description="Protein kinase" evidence="1">
    <location>
        <begin position="1"/>
        <end position="244"/>
    </location>
</feature>
<dbReference type="AlphaFoldDB" id="A0AAD3E4B5"/>
<dbReference type="PROSITE" id="PS00108">
    <property type="entry name" value="PROTEIN_KINASE_ST"/>
    <property type="match status" value="1"/>
</dbReference>
<dbReference type="InterPro" id="IPR051681">
    <property type="entry name" value="Ser/Thr_Kinases-Pseudokinases"/>
</dbReference>
<dbReference type="Gene3D" id="1.10.510.10">
    <property type="entry name" value="Transferase(Phosphotransferase) domain 1"/>
    <property type="match status" value="1"/>
</dbReference>
<keyword evidence="3" id="KW-1185">Reference proteome</keyword>
<reference evidence="2 3" key="1">
    <citation type="journal article" date="2021" name="Sci. Rep.">
        <title>Genome sequencing of the multicellular alga Astrephomene provides insights into convergent evolution of germ-soma differentiation.</title>
        <authorList>
            <person name="Yamashita S."/>
            <person name="Yamamoto K."/>
            <person name="Matsuzaki R."/>
            <person name="Suzuki S."/>
            <person name="Yamaguchi H."/>
            <person name="Hirooka S."/>
            <person name="Minakuchi Y."/>
            <person name="Miyagishima S."/>
            <person name="Kawachi M."/>
            <person name="Toyoda A."/>
            <person name="Nozaki H."/>
        </authorList>
    </citation>
    <scope>NUCLEOTIDE SEQUENCE [LARGE SCALE GENOMIC DNA]</scope>
    <source>
        <strain evidence="2 3">NIES-4017</strain>
    </source>
</reference>
<dbReference type="PANTHER" id="PTHR44329">
    <property type="entry name" value="SERINE/THREONINE-PROTEIN KINASE TNNI3K-RELATED"/>
    <property type="match status" value="1"/>
</dbReference>
<sequence length="254" mass="27733">RPFRLAPCPAHIDSPQPGQELPAGFGEGAMALVLEYCDCGSLSDAITARSFMQRVTARKGDAGAAPKTYLAINMRAVYTTLLEIALALRHMHSLHLVHCDLKPQNVLLKSSPRDPRGFSAKLSDFGLSKMLAADEDGQLVIDEAVGSGTITHVAPEVLIGQQALGAAVDIYAFGILMYQVLCGMRVYDKLQSASAIAQAVAHQAVRPEMPHWVPQGYRELAQACWHPEPSRRPTAEQLVRHLERALESPRQHNK</sequence>
<dbReference type="SMART" id="SM00220">
    <property type="entry name" value="S_TKc"/>
    <property type="match status" value="1"/>
</dbReference>
<dbReference type="GO" id="GO:0004674">
    <property type="term" value="F:protein serine/threonine kinase activity"/>
    <property type="evidence" value="ECO:0007669"/>
    <property type="project" value="TreeGrafter"/>
</dbReference>
<dbReference type="SUPFAM" id="SSF56112">
    <property type="entry name" value="Protein kinase-like (PK-like)"/>
    <property type="match status" value="1"/>
</dbReference>